<sequence>MVVVTKEKFRWSSTSIVVTLAFILAIIIPFIAMLSFNYTNTRPALINASEQSLQNDAVTRVQLIDNYINERVLDIKTLAQVTSVQTFVVQTPQDTAAYKDNAVHAEYSLAAGMYRDTNYKTWTLFNTHGNVLLSYPTQPAKHGNTFVPPDVQSVMKGQTVISPVYYGAKTKEATVDLYSPITAPTTQPNKPGPVVGCIRATLSLNYIWNNIIKPDAGNNGTGSSAFVLDANGVRVGDSSDQSLFTTIKPLDPTLNAKIVQEQRYGTATAPTVQSNKDLAAVLSTHSTSAATLQTQPPGKSEAYQVVALATKNAYIRWYYFVLSPVNTVTNVANQEFLATLGIALLEAFIVGIIALFARHSLVRPILAAVDRLRDNSSTLRLLAQKQQQASEEQLLVIDSSQGKLQSVQYYTDATKVALQRLDTMVPQISTNWGQYDERAMEHVIQQLYATINYLENASEYQDNSNRKLADVLNSATLATEVLHTGSLSATEAAEQAGAIVMQLLSIIGKAN</sequence>
<dbReference type="InterPro" id="IPR029151">
    <property type="entry name" value="Sensor-like_sf"/>
</dbReference>
<reference evidence="2 3" key="1">
    <citation type="submission" date="2019-01" db="EMBL/GenBank/DDBJ databases">
        <title>Draft genome sequence of Dictyobacter sp. Uno17.</title>
        <authorList>
            <person name="Wang C.M."/>
            <person name="Zheng Y."/>
            <person name="Sakai Y."/>
            <person name="Abe K."/>
            <person name="Yokota A."/>
            <person name="Yabe S."/>
        </authorList>
    </citation>
    <scope>NUCLEOTIDE SEQUENCE [LARGE SCALE GENOMIC DNA]</scope>
    <source>
        <strain evidence="2 3">Uno17</strain>
    </source>
</reference>
<gene>
    <name evidence="2" type="ORF">KDI_47370</name>
</gene>
<evidence type="ECO:0000313" key="2">
    <source>
        <dbReference type="EMBL" id="GCF11173.1"/>
    </source>
</evidence>
<keyword evidence="3" id="KW-1185">Reference proteome</keyword>
<dbReference type="Proteomes" id="UP000322530">
    <property type="component" value="Unassembled WGS sequence"/>
</dbReference>
<accession>A0A5A5TJH6</accession>
<dbReference type="OrthoDB" id="141860at2"/>
<evidence type="ECO:0000313" key="3">
    <source>
        <dbReference type="Proteomes" id="UP000322530"/>
    </source>
</evidence>
<dbReference type="AlphaFoldDB" id="A0A5A5TJH6"/>
<feature type="transmembrane region" description="Helical" evidence="1">
    <location>
        <begin position="16"/>
        <end position="36"/>
    </location>
</feature>
<name>A0A5A5TJH6_9CHLR</name>
<dbReference type="EMBL" id="BIXY01000097">
    <property type="protein sequence ID" value="GCF11173.1"/>
    <property type="molecule type" value="Genomic_DNA"/>
</dbReference>
<keyword evidence="1" id="KW-0812">Transmembrane</keyword>
<evidence type="ECO:0000256" key="1">
    <source>
        <dbReference type="SAM" id="Phobius"/>
    </source>
</evidence>
<dbReference type="Gene3D" id="3.30.450.20">
    <property type="entry name" value="PAS domain"/>
    <property type="match status" value="1"/>
</dbReference>
<feature type="transmembrane region" description="Helical" evidence="1">
    <location>
        <begin position="336"/>
        <end position="357"/>
    </location>
</feature>
<dbReference type="RefSeq" id="WP_149404018.1">
    <property type="nucleotide sequence ID" value="NZ_BIXY01000097.1"/>
</dbReference>
<proteinExistence type="predicted"/>
<keyword evidence="1" id="KW-0472">Membrane</keyword>
<keyword evidence="1" id="KW-1133">Transmembrane helix</keyword>
<evidence type="ECO:0008006" key="4">
    <source>
        <dbReference type="Google" id="ProtNLM"/>
    </source>
</evidence>
<dbReference type="SUPFAM" id="SSF103190">
    <property type="entry name" value="Sensory domain-like"/>
    <property type="match status" value="1"/>
</dbReference>
<organism evidence="2 3">
    <name type="scientific">Dictyobacter arantiisoli</name>
    <dbReference type="NCBI Taxonomy" id="2014874"/>
    <lineage>
        <taxon>Bacteria</taxon>
        <taxon>Bacillati</taxon>
        <taxon>Chloroflexota</taxon>
        <taxon>Ktedonobacteria</taxon>
        <taxon>Ktedonobacterales</taxon>
        <taxon>Dictyobacteraceae</taxon>
        <taxon>Dictyobacter</taxon>
    </lineage>
</organism>
<protein>
    <recommendedName>
        <fullName evidence="4">Cache domain-containing protein</fullName>
    </recommendedName>
</protein>
<comment type="caution">
    <text evidence="2">The sequence shown here is derived from an EMBL/GenBank/DDBJ whole genome shotgun (WGS) entry which is preliminary data.</text>
</comment>